<dbReference type="PROSITE" id="PS50127">
    <property type="entry name" value="UBC_2"/>
    <property type="match status" value="1"/>
</dbReference>
<feature type="region of interest" description="Disordered" evidence="3">
    <location>
        <begin position="259"/>
        <end position="293"/>
    </location>
</feature>
<proteinExistence type="predicted"/>
<feature type="domain" description="UBC core" evidence="4">
    <location>
        <begin position="801"/>
        <end position="960"/>
    </location>
</feature>
<dbReference type="PANTHER" id="PTHR46116">
    <property type="entry name" value="(E3-INDEPENDENT) E2 UBIQUITIN-CONJUGATING ENZYME"/>
    <property type="match status" value="1"/>
</dbReference>
<dbReference type="InterPro" id="IPR000608">
    <property type="entry name" value="UBC"/>
</dbReference>
<accession>A0AAV9WKJ2</accession>
<dbReference type="Gene3D" id="3.10.110.10">
    <property type="entry name" value="Ubiquitin Conjugating Enzyme"/>
    <property type="match status" value="1"/>
</dbReference>
<dbReference type="EMBL" id="JAVHJL010000002">
    <property type="protein sequence ID" value="KAK6509661.1"/>
    <property type="molecule type" value="Genomic_DNA"/>
</dbReference>
<comment type="caution">
    <text evidence="5">The sequence shown here is derived from an EMBL/GenBank/DDBJ whole genome shotgun (WGS) entry which is preliminary data.</text>
</comment>
<evidence type="ECO:0000313" key="5">
    <source>
        <dbReference type="EMBL" id="KAK6509661.1"/>
    </source>
</evidence>
<keyword evidence="2" id="KW-0833">Ubl conjugation pathway</keyword>
<dbReference type="PANTHER" id="PTHR46116:SF39">
    <property type="entry name" value="BACULOVIRAL IAP REPEAT-CONTAINING PROTEIN 6"/>
    <property type="match status" value="1"/>
</dbReference>
<dbReference type="GO" id="GO:0016740">
    <property type="term" value="F:transferase activity"/>
    <property type="evidence" value="ECO:0007669"/>
    <property type="project" value="UniProtKB-KW"/>
</dbReference>
<evidence type="ECO:0000313" key="6">
    <source>
        <dbReference type="Proteomes" id="UP001370758"/>
    </source>
</evidence>
<protein>
    <recommendedName>
        <fullName evidence="4">UBC core domain-containing protein</fullName>
    </recommendedName>
</protein>
<dbReference type="AlphaFoldDB" id="A0AAV9WKJ2"/>
<dbReference type="SMART" id="SM00212">
    <property type="entry name" value="UBCc"/>
    <property type="match status" value="1"/>
</dbReference>
<evidence type="ECO:0000259" key="4">
    <source>
        <dbReference type="PROSITE" id="PS50127"/>
    </source>
</evidence>
<organism evidence="5 6">
    <name type="scientific">Arthrobotrys musiformis</name>
    <dbReference type="NCBI Taxonomy" id="47236"/>
    <lineage>
        <taxon>Eukaryota</taxon>
        <taxon>Fungi</taxon>
        <taxon>Dikarya</taxon>
        <taxon>Ascomycota</taxon>
        <taxon>Pezizomycotina</taxon>
        <taxon>Orbiliomycetes</taxon>
        <taxon>Orbiliales</taxon>
        <taxon>Orbiliaceae</taxon>
        <taxon>Arthrobotrys</taxon>
    </lineage>
</organism>
<feature type="compositionally biased region" description="Basic and acidic residues" evidence="3">
    <location>
        <begin position="259"/>
        <end position="268"/>
    </location>
</feature>
<evidence type="ECO:0000256" key="1">
    <source>
        <dbReference type="ARBA" id="ARBA00022679"/>
    </source>
</evidence>
<evidence type="ECO:0000256" key="2">
    <source>
        <dbReference type="ARBA" id="ARBA00022786"/>
    </source>
</evidence>
<dbReference type="SUPFAM" id="SSF54495">
    <property type="entry name" value="UBC-like"/>
    <property type="match status" value="1"/>
</dbReference>
<reference evidence="5 6" key="1">
    <citation type="submission" date="2023-08" db="EMBL/GenBank/DDBJ databases">
        <authorList>
            <person name="Palmer J.M."/>
        </authorList>
    </citation>
    <scope>NUCLEOTIDE SEQUENCE [LARGE SCALE GENOMIC DNA]</scope>
    <source>
        <strain evidence="5 6">TWF481</strain>
    </source>
</reference>
<feature type="region of interest" description="Disordered" evidence="3">
    <location>
        <begin position="715"/>
        <end position="745"/>
    </location>
</feature>
<dbReference type="Proteomes" id="UP001370758">
    <property type="component" value="Unassembled WGS sequence"/>
</dbReference>
<keyword evidence="1" id="KW-0808">Transferase</keyword>
<keyword evidence="6" id="KW-1185">Reference proteome</keyword>
<dbReference type="InterPro" id="IPR016135">
    <property type="entry name" value="UBQ-conjugating_enzyme/RWD"/>
</dbReference>
<evidence type="ECO:0000256" key="3">
    <source>
        <dbReference type="SAM" id="MobiDB-lite"/>
    </source>
</evidence>
<gene>
    <name evidence="5" type="ORF">TWF481_004392</name>
</gene>
<dbReference type="Pfam" id="PF00179">
    <property type="entry name" value="UQ_con"/>
    <property type="match status" value="1"/>
</dbReference>
<sequence length="1055" mass="117203">MSANMEQAGTYQDSLLPEQRQHFGSWPGMVQYWPPVPLLTDSSVRNSKIVEGSPRGIDSRYSYANRHFMAEEISPKDMAPVFGLSNQPWLSSAVSEVSHGSHGVIYQAPSVNNNNNAWQTGPIAGSTQGQEHAKQHSRKRKLDNIGATGGAFFPKEPTSRRLSIHTMSQFQEPKGNYRDKPFPPGTTGPFPPTLPNYQSTAGIWGTSFPNLYQPQLSTHLDLSHPVPGFEPKESFNPHIESEYAVLERDRQRTHLAKMVDVKSHKNSIDIDQTPGPASPSKKRKRSTSSTLSDPIYVPEDLQKVQAFFSEFLDEDRLSALPCSHATSGLSSIFTFIKCDDRRKVGTVAYSSEEKTCLFRCSSCKMTVCAGCGAKVGKIRAPFSDLSHSCVDSHLLSFAIDLAKIDARWLLKESDTQSLVAKNRTSTPNLDPVIVDPPTLPPATLVNNITLPPPHSAFSILSSPSESPIKAGVGYGAGELSITAGRNSVRKPPKALTKFKRELGDKMYLTELFAHIAKLANDKAGDLSMATLLAKRKDLLVSLMRISYLPELVKSLVGNDSIIEIEAAGAWDMYTSCFELLRVFCVHEPLLGFLVTESGRKKSSSGIANLINLPELDPLRGFATRKKRTDFSKALDSVKFELVEGSSSSSQSILCSFRRLVKHCQSFMDNAFHIPTDPEDESIQRLLAFCADVNMTSNSIELGGRVDELMRGMDQAKASPLDTTEKLTPSSSKREPSRTPSSSQKYYQNDRFGISATVRWECKNALSDHLRFKYSDMVTETHIESILKAAMRFDTSKAPSPGLMRQLLKELTVLTTALPAGIYLRVQEDRPQYFKALIVGPESSPYALGLYEFDFTIPPEYPNSPPAVHFKTTGGGRVRFNPNLYENGKVCLSILGTWAGDASEQWQPGISTISQVLLSIQSMIFCADPYYNEPGSEKIMDTTASKMYNEEVQSNNMNIAMMGWLSYDGVWNDVVQTHFLANFEEILSVTQVFVDEGGLSPLWKVENGRNLDKRIQHRPENNPSVKLLRFNRKNLEERMGVSLPIFRDAGLWKKQT</sequence>
<name>A0AAV9WKJ2_9PEZI</name>